<evidence type="ECO:0000313" key="3">
    <source>
        <dbReference type="EMBL" id="KAK8017120.1"/>
    </source>
</evidence>
<organism evidence="3 4">
    <name type="scientific">Apiospora marii</name>
    <dbReference type="NCBI Taxonomy" id="335849"/>
    <lineage>
        <taxon>Eukaryota</taxon>
        <taxon>Fungi</taxon>
        <taxon>Dikarya</taxon>
        <taxon>Ascomycota</taxon>
        <taxon>Pezizomycotina</taxon>
        <taxon>Sordariomycetes</taxon>
        <taxon>Xylariomycetidae</taxon>
        <taxon>Amphisphaeriales</taxon>
        <taxon>Apiosporaceae</taxon>
        <taxon>Apiospora</taxon>
    </lineage>
</organism>
<gene>
    <name evidence="3" type="ORF">PG991_008196</name>
</gene>
<evidence type="ECO:0000313" key="4">
    <source>
        <dbReference type="Proteomes" id="UP001396898"/>
    </source>
</evidence>
<dbReference type="Proteomes" id="UP001396898">
    <property type="component" value="Unassembled WGS sequence"/>
</dbReference>
<sequence>MRLSSIFLPVALLLMPFTVEAATCKVLLYEKENCRGKPSHTCADLAEGGCCHKAGKKYKSGKIDNNESGDNLKLHTHTACGGIPVAQSTGCASMKKRLVEGAEVFVVVNPPRQSGADDSSGGNGTSLGPERMIGVGRAFLEQGE</sequence>
<feature type="region of interest" description="Disordered" evidence="1">
    <location>
        <begin position="110"/>
        <end position="135"/>
    </location>
</feature>
<evidence type="ECO:0000256" key="2">
    <source>
        <dbReference type="SAM" id="SignalP"/>
    </source>
</evidence>
<protein>
    <submittedName>
        <fullName evidence="3">Uncharacterized protein</fullName>
    </submittedName>
</protein>
<accession>A0ABR1RRP7</accession>
<feature type="chain" id="PRO_5045397909" evidence="2">
    <location>
        <begin position="22"/>
        <end position="144"/>
    </location>
</feature>
<comment type="caution">
    <text evidence="3">The sequence shown here is derived from an EMBL/GenBank/DDBJ whole genome shotgun (WGS) entry which is preliminary data.</text>
</comment>
<name>A0ABR1RRP7_9PEZI</name>
<feature type="signal peptide" evidence="2">
    <location>
        <begin position="1"/>
        <end position="21"/>
    </location>
</feature>
<keyword evidence="4" id="KW-1185">Reference proteome</keyword>
<evidence type="ECO:0000256" key="1">
    <source>
        <dbReference type="SAM" id="MobiDB-lite"/>
    </source>
</evidence>
<reference evidence="3 4" key="1">
    <citation type="submission" date="2023-01" db="EMBL/GenBank/DDBJ databases">
        <title>Analysis of 21 Apiospora genomes using comparative genomics revels a genus with tremendous synthesis potential of carbohydrate active enzymes and secondary metabolites.</title>
        <authorList>
            <person name="Sorensen T."/>
        </authorList>
    </citation>
    <scope>NUCLEOTIDE SEQUENCE [LARGE SCALE GENOMIC DNA]</scope>
    <source>
        <strain evidence="3 4">CBS 20057</strain>
    </source>
</reference>
<proteinExistence type="predicted"/>
<keyword evidence="2" id="KW-0732">Signal</keyword>
<dbReference type="EMBL" id="JAQQWI010000011">
    <property type="protein sequence ID" value="KAK8017120.1"/>
    <property type="molecule type" value="Genomic_DNA"/>
</dbReference>